<proteinExistence type="predicted"/>
<dbReference type="SUPFAM" id="SSF53448">
    <property type="entry name" value="Nucleotide-diphospho-sugar transferases"/>
    <property type="match status" value="1"/>
</dbReference>
<dbReference type="RefSeq" id="WP_175104872.1">
    <property type="nucleotide sequence ID" value="NZ_CADIKM010000008.1"/>
</dbReference>
<dbReference type="AlphaFoldDB" id="A0A6S7B5Y7"/>
<keyword evidence="3" id="KW-1185">Reference proteome</keyword>
<dbReference type="GO" id="GO:0016758">
    <property type="term" value="F:hexosyltransferase activity"/>
    <property type="evidence" value="ECO:0007669"/>
    <property type="project" value="UniProtKB-ARBA"/>
</dbReference>
<dbReference type="InterPro" id="IPR001173">
    <property type="entry name" value="Glyco_trans_2-like"/>
</dbReference>
<organism evidence="2 3">
    <name type="scientific">Pararobbsia alpina</name>
    <dbReference type="NCBI Taxonomy" id="621374"/>
    <lineage>
        <taxon>Bacteria</taxon>
        <taxon>Pseudomonadati</taxon>
        <taxon>Pseudomonadota</taxon>
        <taxon>Betaproteobacteria</taxon>
        <taxon>Burkholderiales</taxon>
        <taxon>Burkholderiaceae</taxon>
        <taxon>Pararobbsia</taxon>
    </lineage>
</organism>
<dbReference type="Proteomes" id="UP000494115">
    <property type="component" value="Unassembled WGS sequence"/>
</dbReference>
<dbReference type="EMBL" id="CADIKM010000008">
    <property type="protein sequence ID" value="CAB3786774.1"/>
    <property type="molecule type" value="Genomic_DNA"/>
</dbReference>
<dbReference type="Gene3D" id="3.90.550.10">
    <property type="entry name" value="Spore Coat Polysaccharide Biosynthesis Protein SpsA, Chain A"/>
    <property type="match status" value="1"/>
</dbReference>
<reference evidence="2 3" key="1">
    <citation type="submission" date="2020-04" db="EMBL/GenBank/DDBJ databases">
        <authorList>
            <person name="De Canck E."/>
        </authorList>
    </citation>
    <scope>NUCLEOTIDE SEQUENCE [LARGE SCALE GENOMIC DNA]</scope>
    <source>
        <strain evidence="2 3">LMG 28138</strain>
    </source>
</reference>
<feature type="domain" description="Glycosyltransferase 2-like" evidence="1">
    <location>
        <begin position="11"/>
        <end position="119"/>
    </location>
</feature>
<dbReference type="PANTHER" id="PTHR22916">
    <property type="entry name" value="GLYCOSYLTRANSFERASE"/>
    <property type="match status" value="1"/>
</dbReference>
<dbReference type="PANTHER" id="PTHR22916:SF3">
    <property type="entry name" value="UDP-GLCNAC:BETAGAL BETA-1,3-N-ACETYLGLUCOSAMINYLTRANSFERASE-LIKE PROTEIN 1"/>
    <property type="match status" value="1"/>
</dbReference>
<evidence type="ECO:0000313" key="2">
    <source>
        <dbReference type="EMBL" id="CAB3786774.1"/>
    </source>
</evidence>
<protein>
    <recommendedName>
        <fullName evidence="1">Glycosyltransferase 2-like domain-containing protein</fullName>
    </recommendedName>
</protein>
<gene>
    <name evidence="2" type="ORF">LMG28138_02293</name>
</gene>
<evidence type="ECO:0000259" key="1">
    <source>
        <dbReference type="Pfam" id="PF00535"/>
    </source>
</evidence>
<name>A0A6S7B5Y7_9BURK</name>
<sequence>MNSSPPRPLVSILLIAFNQETVIADAVRAALAQTYEPLEILISDDNSRDRTFEIIEATVRDYAGPHRVSIHRNEQNLGISAHLSALAMRAQGELLFVAAGDDVSAPERCARVVDYWITRERRPDLIATDLVDMDDAGQTHERLAPTELDAYRSFDDWLAKRPHLIGAAHTWSRRLFERFGPLMSGAAAEDQLMTFRAIISGGALSLREPLVRYRRGGLSRKRRYANVAAFVERMRLSNRHALAEVAQLQQDADIAGLGVRMREHLAPKLARERYTESIFEAKSLGARVRLLLGSAGVKAGFRIRMFFYAACPAVYAPVFWLKRAARGARP</sequence>
<dbReference type="InterPro" id="IPR029044">
    <property type="entry name" value="Nucleotide-diphossugar_trans"/>
</dbReference>
<dbReference type="Pfam" id="PF00535">
    <property type="entry name" value="Glycos_transf_2"/>
    <property type="match status" value="1"/>
</dbReference>
<evidence type="ECO:0000313" key="3">
    <source>
        <dbReference type="Proteomes" id="UP000494115"/>
    </source>
</evidence>
<accession>A0A6S7B5Y7</accession>